<gene>
    <name evidence="2" type="ORF">RRG08_043271</name>
</gene>
<dbReference type="Proteomes" id="UP001283361">
    <property type="component" value="Unassembled WGS sequence"/>
</dbReference>
<proteinExistence type="predicted"/>
<accession>A0AAE0XYZ5</accession>
<keyword evidence="1" id="KW-0472">Membrane</keyword>
<keyword evidence="1" id="KW-1133">Transmembrane helix</keyword>
<dbReference type="AlphaFoldDB" id="A0AAE0XYZ5"/>
<evidence type="ECO:0000313" key="3">
    <source>
        <dbReference type="Proteomes" id="UP001283361"/>
    </source>
</evidence>
<keyword evidence="3" id="KW-1185">Reference proteome</keyword>
<comment type="caution">
    <text evidence="2">The sequence shown here is derived from an EMBL/GenBank/DDBJ whole genome shotgun (WGS) entry which is preliminary data.</text>
</comment>
<keyword evidence="1" id="KW-0812">Transmembrane</keyword>
<protein>
    <submittedName>
        <fullName evidence="2">Uncharacterized protein</fullName>
    </submittedName>
</protein>
<evidence type="ECO:0000256" key="1">
    <source>
        <dbReference type="SAM" id="Phobius"/>
    </source>
</evidence>
<name>A0AAE0XYZ5_9GAST</name>
<organism evidence="2 3">
    <name type="scientific">Elysia crispata</name>
    <name type="common">lettuce slug</name>
    <dbReference type="NCBI Taxonomy" id="231223"/>
    <lineage>
        <taxon>Eukaryota</taxon>
        <taxon>Metazoa</taxon>
        <taxon>Spiralia</taxon>
        <taxon>Lophotrochozoa</taxon>
        <taxon>Mollusca</taxon>
        <taxon>Gastropoda</taxon>
        <taxon>Heterobranchia</taxon>
        <taxon>Euthyneura</taxon>
        <taxon>Panpulmonata</taxon>
        <taxon>Sacoglossa</taxon>
        <taxon>Placobranchoidea</taxon>
        <taxon>Plakobranchidae</taxon>
        <taxon>Elysia</taxon>
    </lineage>
</organism>
<feature type="transmembrane region" description="Helical" evidence="1">
    <location>
        <begin position="41"/>
        <end position="60"/>
    </location>
</feature>
<dbReference type="EMBL" id="JAWDGP010007346">
    <property type="protein sequence ID" value="KAK3724272.1"/>
    <property type="molecule type" value="Genomic_DNA"/>
</dbReference>
<evidence type="ECO:0000313" key="2">
    <source>
        <dbReference type="EMBL" id="KAK3724272.1"/>
    </source>
</evidence>
<sequence>MDWVTAAGRCVFEGMNRVRCRRQAGWWLTPSLPVDLEARHFLILQVCALILNFLLVCISIDRPLVTGVLGQPEETVLSRLSSKELERAAQEIVSAVKSYGRVGCTAKSQEDCKGKRHSAHWKTSRRICSSLKTRWVFEQRVTMSDHTTNV</sequence>
<reference evidence="2" key="1">
    <citation type="journal article" date="2023" name="G3 (Bethesda)">
        <title>A reference genome for the long-term kleptoplast-retaining sea slug Elysia crispata morphotype clarki.</title>
        <authorList>
            <person name="Eastman K.E."/>
            <person name="Pendleton A.L."/>
            <person name="Shaikh M.A."/>
            <person name="Suttiyut T."/>
            <person name="Ogas R."/>
            <person name="Tomko P."/>
            <person name="Gavelis G."/>
            <person name="Widhalm J.R."/>
            <person name="Wisecaver J.H."/>
        </authorList>
    </citation>
    <scope>NUCLEOTIDE SEQUENCE</scope>
    <source>
        <strain evidence="2">ECLA1</strain>
    </source>
</reference>